<keyword evidence="3" id="KW-1185">Reference proteome</keyword>
<gene>
    <name evidence="2" type="ORF">Nepgr_023125</name>
</gene>
<dbReference type="Proteomes" id="UP001279734">
    <property type="component" value="Unassembled WGS sequence"/>
</dbReference>
<reference evidence="2" key="1">
    <citation type="submission" date="2023-05" db="EMBL/GenBank/DDBJ databases">
        <title>Nepenthes gracilis genome sequencing.</title>
        <authorList>
            <person name="Fukushima K."/>
        </authorList>
    </citation>
    <scope>NUCLEOTIDE SEQUENCE</scope>
    <source>
        <strain evidence="2">SING2019-196</strain>
    </source>
</reference>
<comment type="caution">
    <text evidence="2">The sequence shown here is derived from an EMBL/GenBank/DDBJ whole genome shotgun (WGS) entry which is preliminary data.</text>
</comment>
<dbReference type="EMBL" id="BSYO01000023">
    <property type="protein sequence ID" value="GMH21283.1"/>
    <property type="molecule type" value="Genomic_DNA"/>
</dbReference>
<feature type="compositionally biased region" description="Basic and acidic residues" evidence="1">
    <location>
        <begin position="1"/>
        <end position="11"/>
    </location>
</feature>
<feature type="compositionally biased region" description="Polar residues" evidence="1">
    <location>
        <begin position="15"/>
        <end position="30"/>
    </location>
</feature>
<name>A0AAD3XXL8_NEPGR</name>
<organism evidence="2 3">
    <name type="scientific">Nepenthes gracilis</name>
    <name type="common">Slender pitcher plant</name>
    <dbReference type="NCBI Taxonomy" id="150966"/>
    <lineage>
        <taxon>Eukaryota</taxon>
        <taxon>Viridiplantae</taxon>
        <taxon>Streptophyta</taxon>
        <taxon>Embryophyta</taxon>
        <taxon>Tracheophyta</taxon>
        <taxon>Spermatophyta</taxon>
        <taxon>Magnoliopsida</taxon>
        <taxon>eudicotyledons</taxon>
        <taxon>Gunneridae</taxon>
        <taxon>Pentapetalae</taxon>
        <taxon>Caryophyllales</taxon>
        <taxon>Nepenthaceae</taxon>
        <taxon>Nepenthes</taxon>
    </lineage>
</organism>
<sequence>MQPAARNKDHCPLQQPATPQGFRQQKQKQLSHPLPNAIKNLEISRRIGGGTLHPLWHLRSIELNYSPIGAESSVQHARLQAIGLQTQQDRCFPADY</sequence>
<dbReference type="AlphaFoldDB" id="A0AAD3XXL8"/>
<evidence type="ECO:0000313" key="2">
    <source>
        <dbReference type="EMBL" id="GMH21283.1"/>
    </source>
</evidence>
<accession>A0AAD3XXL8</accession>
<evidence type="ECO:0000256" key="1">
    <source>
        <dbReference type="SAM" id="MobiDB-lite"/>
    </source>
</evidence>
<proteinExistence type="predicted"/>
<protein>
    <submittedName>
        <fullName evidence="2">Uncharacterized protein</fullName>
    </submittedName>
</protein>
<evidence type="ECO:0000313" key="3">
    <source>
        <dbReference type="Proteomes" id="UP001279734"/>
    </source>
</evidence>
<feature type="region of interest" description="Disordered" evidence="1">
    <location>
        <begin position="1"/>
        <end position="35"/>
    </location>
</feature>